<evidence type="ECO:0000313" key="4">
    <source>
        <dbReference type="EMBL" id="EEJ50451.1"/>
    </source>
</evidence>
<name>C2L0J1_9FIRM</name>
<dbReference type="Proteomes" id="UP000004121">
    <property type="component" value="Unassembled WGS sequence"/>
</dbReference>
<dbReference type="InParanoid" id="C2L0J1"/>
<feature type="region of interest" description="Disordered" evidence="1">
    <location>
        <begin position="214"/>
        <end position="281"/>
    </location>
</feature>
<organism evidence="4 5">
    <name type="scientific">Oribacterium sinus F0268</name>
    <dbReference type="NCBI Taxonomy" id="585501"/>
    <lineage>
        <taxon>Bacteria</taxon>
        <taxon>Bacillati</taxon>
        <taxon>Bacillota</taxon>
        <taxon>Clostridia</taxon>
        <taxon>Lachnospirales</taxon>
        <taxon>Lachnospiraceae</taxon>
        <taxon>Oribacterium</taxon>
    </lineage>
</organism>
<accession>C2L0J1</accession>
<dbReference type="Gene3D" id="2.30.30.40">
    <property type="entry name" value="SH3 Domains"/>
    <property type="match status" value="1"/>
</dbReference>
<keyword evidence="2" id="KW-0812">Transmembrane</keyword>
<evidence type="ECO:0000259" key="3">
    <source>
        <dbReference type="PROSITE" id="PS51781"/>
    </source>
</evidence>
<gene>
    <name evidence="4" type="ORF">HMPREF6123_2260</name>
</gene>
<comment type="caution">
    <text evidence="4">The sequence shown here is derived from an EMBL/GenBank/DDBJ whole genome shotgun (WGS) entry which is preliminary data.</text>
</comment>
<keyword evidence="2" id="KW-0472">Membrane</keyword>
<evidence type="ECO:0000256" key="2">
    <source>
        <dbReference type="SAM" id="Phobius"/>
    </source>
</evidence>
<dbReference type="Pfam" id="PF08239">
    <property type="entry name" value="SH3_3"/>
    <property type="match status" value="1"/>
</dbReference>
<protein>
    <submittedName>
        <fullName evidence="4">SH3 domain protein</fullName>
    </submittedName>
</protein>
<proteinExistence type="predicted"/>
<dbReference type="AlphaFoldDB" id="C2L0J1"/>
<feature type="transmembrane region" description="Helical" evidence="2">
    <location>
        <begin position="287"/>
        <end position="311"/>
    </location>
</feature>
<keyword evidence="2" id="KW-1133">Transmembrane helix</keyword>
<evidence type="ECO:0000256" key="1">
    <source>
        <dbReference type="SAM" id="MobiDB-lite"/>
    </source>
</evidence>
<dbReference type="HOGENOM" id="CLU_646957_0_0_9"/>
<dbReference type="PROSITE" id="PS51781">
    <property type="entry name" value="SH3B"/>
    <property type="match status" value="1"/>
</dbReference>
<reference evidence="4 5" key="1">
    <citation type="submission" date="2009-04" db="EMBL/GenBank/DDBJ databases">
        <authorList>
            <person name="Qin X."/>
            <person name="Bachman B."/>
            <person name="Battles P."/>
            <person name="Bell A."/>
            <person name="Bess C."/>
            <person name="Bickham C."/>
            <person name="Chaboub L."/>
            <person name="Chen D."/>
            <person name="Coyle M."/>
            <person name="Deiros D.R."/>
            <person name="Dinh H."/>
            <person name="Forbes L."/>
            <person name="Fowler G."/>
            <person name="Francisco L."/>
            <person name="Fu Q."/>
            <person name="Gubbala S."/>
            <person name="Hale W."/>
            <person name="Han Y."/>
            <person name="Hemphill L."/>
            <person name="Highlander S.K."/>
            <person name="Hirani K."/>
            <person name="Hogues M."/>
            <person name="Jackson L."/>
            <person name="Jakkamsetti A."/>
            <person name="Javaid M."/>
            <person name="Jiang H."/>
            <person name="Korchina V."/>
            <person name="Kovar C."/>
            <person name="Lara F."/>
            <person name="Lee S."/>
            <person name="Mata R."/>
            <person name="Mathew T."/>
            <person name="Moen C."/>
            <person name="Morales K."/>
            <person name="Munidasa M."/>
            <person name="Nazareth L."/>
            <person name="Ngo R."/>
            <person name="Nguyen L."/>
            <person name="Okwuonu G."/>
            <person name="Ongeri F."/>
            <person name="Patil S."/>
            <person name="Petrosino J."/>
            <person name="Pham C."/>
            <person name="Pham P."/>
            <person name="Pu L.-L."/>
            <person name="Puazo M."/>
            <person name="Raj R."/>
            <person name="Reid J."/>
            <person name="Rouhana J."/>
            <person name="Saada N."/>
            <person name="Shang Y."/>
            <person name="Simmons D."/>
            <person name="Thornton R."/>
            <person name="Warren J."/>
            <person name="Weissenberger G."/>
            <person name="Zhang J."/>
            <person name="Zhang L."/>
            <person name="Zhou C."/>
            <person name="Zhu D."/>
            <person name="Muzny D."/>
            <person name="Worley K."/>
            <person name="Gibbs R."/>
        </authorList>
    </citation>
    <scope>NUCLEOTIDE SEQUENCE [LARGE SCALE GENOMIC DNA]</scope>
    <source>
        <strain evidence="4 5">F0268</strain>
    </source>
</reference>
<evidence type="ECO:0000313" key="5">
    <source>
        <dbReference type="Proteomes" id="UP000004121"/>
    </source>
</evidence>
<feature type="region of interest" description="Disordered" evidence="1">
    <location>
        <begin position="413"/>
        <end position="468"/>
    </location>
</feature>
<dbReference type="eggNOG" id="ENOG5031E2G">
    <property type="taxonomic scope" value="Bacteria"/>
</dbReference>
<feature type="domain" description="SH3b" evidence="3">
    <location>
        <begin position="347"/>
        <end position="411"/>
    </location>
</feature>
<dbReference type="InterPro" id="IPR003646">
    <property type="entry name" value="SH3-like_bac-type"/>
</dbReference>
<dbReference type="SMART" id="SM00287">
    <property type="entry name" value="SH3b"/>
    <property type="match status" value="1"/>
</dbReference>
<keyword evidence="5" id="KW-1185">Reference proteome</keyword>
<sequence length="468" mass="50469">MKKAVFLGILQKKIAGGKEGNMAERENSVWGKIRVQLGDVQNYLLNGQYKEAVIMDKEILASLVRMQIDQALMVSSNLESDINQLFEGGIISAKSRDTYHGIRAFGELAELGNESTAQDANDSFSMLRDALSEYVEEGPGRNEGIQGEDSLAATSSSAAYRDELGEENTISSSNLRRETARQAGLASRIDAENYGAEAPRLTTEGYSSRIREIEREEREEGLGAGIPVRRSTAGKGRTGAGTDRARRLQKSVGSSSSVKRRSGRTTGTAGRRQRSTANRNPGTEWDLYSILRIALPVAIAIIVIILVKVLFFSAKKHSVVETTAAVTETSATVESTEETTVEETTATPKRYFTTTGVRIRTKPSTTDSEVLTVLDEGTELQYKADYNDEWLEITYNGQDAYISKQYVRSEEISTTQSATGGNTTATTAANASGTSTNSATKSTTESRAAAATTAQQANGGATTLTVSP</sequence>
<dbReference type="EMBL" id="ACKX01000213">
    <property type="protein sequence ID" value="EEJ50451.1"/>
    <property type="molecule type" value="Genomic_DNA"/>
</dbReference>